<dbReference type="Gene3D" id="2.10.270.10">
    <property type="entry name" value="Cholin Binding"/>
    <property type="match status" value="1"/>
</dbReference>
<feature type="signal peptide" evidence="4">
    <location>
        <begin position="1"/>
        <end position="25"/>
    </location>
</feature>
<dbReference type="InterPro" id="IPR018337">
    <property type="entry name" value="Cell_wall/Cho-bd_repeat"/>
</dbReference>
<evidence type="ECO:0000256" key="3">
    <source>
        <dbReference type="SAM" id="MobiDB-lite"/>
    </source>
</evidence>
<keyword evidence="1" id="KW-0677">Repeat</keyword>
<dbReference type="PROSITE" id="PS51170">
    <property type="entry name" value="CW"/>
    <property type="match status" value="1"/>
</dbReference>
<sequence>MKKKQFKFKGVVLACCLAASMPLGITTPFEISAMADVVAHNVDITPPAGTADKASYIKTAIENALAAHDIIRVSGNAQMEPTANSIEITIPQGKKIIWEASITGSAANVLLKIKSTGTGGEFEMVSGTLRSEAHSALASTDRNGYTNFTIKGGEIISGKHASAPTVNFNGKGRFNMTAGTIINYAADYALTLQPKADTNHSITGGTLLACGEKNAADIKANNDVIGLAAPPSINSSVDIDAQRTNIICWNKTVYNNRTPVIRYVAEHDSRDILAYPGSQTKFMWTKENGNAAIKYTNSNGESGSIVLDEAAVENIDFPNVSDAVYDKSGHGADNFEAPDHSNIGFKYKDAQGNISSDKPVNAGEYEVTTKLSPTYGELEVNLGKFTINKRPVTVEVADKEINVNEALPNDFSDYSVSNLANEDNREDAIMQMPSFTWGTDGTSVGEFNISTSTAINYTNNYMPASTALRGVLKVKAAQSNSQQPQQQGTPQQQPQTPDTQPNKSQQNQTPEKKPNKPQTPEKQPQIPQQPEKKNPSDIVTPGKSGSEDNKAHGKATPSVPKKPDNSGGGRRKGRNSGGGSGRGSSRDSKKDKSAKNNNKPLAGTWINDANGWWYKEPNGAYPKSTWKQIDYNGIKNWYYFDEQGYMATGWKLINDKWYYMYENTEKGHIKGSMAYSTKVGEYKIGFDGAWIK</sequence>
<dbReference type="OrthoDB" id="2032428at2"/>
<evidence type="ECO:0008006" key="7">
    <source>
        <dbReference type="Google" id="ProtNLM"/>
    </source>
</evidence>
<evidence type="ECO:0000313" key="5">
    <source>
        <dbReference type="EMBL" id="RRJ26557.1"/>
    </source>
</evidence>
<evidence type="ECO:0000256" key="4">
    <source>
        <dbReference type="SAM" id="SignalP"/>
    </source>
</evidence>
<feature type="compositionally biased region" description="Basic and acidic residues" evidence="3">
    <location>
        <begin position="584"/>
        <end position="594"/>
    </location>
</feature>
<feature type="compositionally biased region" description="Low complexity" evidence="3">
    <location>
        <begin position="482"/>
        <end position="501"/>
    </location>
</feature>
<keyword evidence="4" id="KW-0732">Signal</keyword>
<protein>
    <recommendedName>
        <fullName evidence="7">N-acetylmuramoyl-L-alanine amidase family protein</fullName>
    </recommendedName>
</protein>
<name>A0A3P3QZA1_9FIRM</name>
<feature type="repeat" description="Cell wall-binding" evidence="2">
    <location>
        <begin position="623"/>
        <end position="646"/>
    </location>
</feature>
<feature type="chain" id="PRO_5038376890" description="N-acetylmuramoyl-L-alanine amidase family protein" evidence="4">
    <location>
        <begin position="26"/>
        <end position="692"/>
    </location>
</feature>
<proteinExistence type="predicted"/>
<dbReference type="Proteomes" id="UP000272490">
    <property type="component" value="Unassembled WGS sequence"/>
</dbReference>
<evidence type="ECO:0000256" key="1">
    <source>
        <dbReference type="ARBA" id="ARBA00022737"/>
    </source>
</evidence>
<feature type="region of interest" description="Disordered" evidence="3">
    <location>
        <begin position="475"/>
        <end position="603"/>
    </location>
</feature>
<comment type="caution">
    <text evidence="5">The sequence shown here is derived from an EMBL/GenBank/DDBJ whole genome shotgun (WGS) entry which is preliminary data.</text>
</comment>
<dbReference type="EMBL" id="RRCO01000001">
    <property type="protein sequence ID" value="RRJ26557.1"/>
    <property type="molecule type" value="Genomic_DNA"/>
</dbReference>
<dbReference type="AlphaFoldDB" id="A0A3P3QZA1"/>
<evidence type="ECO:0000256" key="2">
    <source>
        <dbReference type="PROSITE-ProRule" id="PRU00591"/>
    </source>
</evidence>
<dbReference type="SUPFAM" id="SSF69360">
    <property type="entry name" value="Cell wall binding repeat"/>
    <property type="match status" value="1"/>
</dbReference>
<gene>
    <name evidence="5" type="ORF">EHV10_00555</name>
</gene>
<accession>A0A3P3QZA1</accession>
<reference evidence="5 6" key="1">
    <citation type="submission" date="2018-11" db="EMBL/GenBank/DDBJ databases">
        <title>Genome sequencing of Lachnoanaerobaculum sp. KCOM 2030 (= ChDC B114).</title>
        <authorList>
            <person name="Kook J.-K."/>
            <person name="Park S.-N."/>
            <person name="Lim Y.K."/>
        </authorList>
    </citation>
    <scope>NUCLEOTIDE SEQUENCE [LARGE SCALE GENOMIC DNA]</scope>
    <source>
        <strain evidence="5 6">KCOM 2030</strain>
    </source>
</reference>
<organism evidence="5 6">
    <name type="scientific">Lachnoanaerobaculum gingivalis</name>
    <dbReference type="NCBI Taxonomy" id="2490855"/>
    <lineage>
        <taxon>Bacteria</taxon>
        <taxon>Bacillati</taxon>
        <taxon>Bacillota</taxon>
        <taxon>Clostridia</taxon>
        <taxon>Lachnospirales</taxon>
        <taxon>Lachnospiraceae</taxon>
        <taxon>Lachnoanaerobaculum</taxon>
    </lineage>
</organism>
<keyword evidence="6" id="KW-1185">Reference proteome</keyword>
<dbReference type="Pfam" id="PF01473">
    <property type="entry name" value="Choline_bind_1"/>
    <property type="match status" value="2"/>
</dbReference>
<evidence type="ECO:0000313" key="6">
    <source>
        <dbReference type="Proteomes" id="UP000272490"/>
    </source>
</evidence>
<dbReference type="RefSeq" id="WP_128672938.1">
    <property type="nucleotide sequence ID" value="NZ_RRCO01000001.1"/>
</dbReference>
<feature type="compositionally biased region" description="Low complexity" evidence="3">
    <location>
        <begin position="516"/>
        <end position="529"/>
    </location>
</feature>